<organism evidence="3 4">
    <name type="scientific">Sphingobium yanoikuyae</name>
    <name type="common">Sphingomonas yanoikuyae</name>
    <dbReference type="NCBI Taxonomy" id="13690"/>
    <lineage>
        <taxon>Bacteria</taxon>
        <taxon>Pseudomonadati</taxon>
        <taxon>Pseudomonadota</taxon>
        <taxon>Alphaproteobacteria</taxon>
        <taxon>Sphingomonadales</taxon>
        <taxon>Sphingomonadaceae</taxon>
        <taxon>Sphingobium</taxon>
    </lineage>
</organism>
<dbReference type="InterPro" id="IPR036163">
    <property type="entry name" value="HMA_dom_sf"/>
</dbReference>
<evidence type="ECO:0000259" key="2">
    <source>
        <dbReference type="PROSITE" id="PS50846"/>
    </source>
</evidence>
<evidence type="ECO:0000313" key="4">
    <source>
        <dbReference type="Proteomes" id="UP000515377"/>
    </source>
</evidence>
<evidence type="ECO:0000256" key="1">
    <source>
        <dbReference type="SAM" id="MobiDB-lite"/>
    </source>
</evidence>
<accession>A0A9X7ULH8</accession>
<dbReference type="Proteomes" id="UP000515377">
    <property type="component" value="Chromosome"/>
</dbReference>
<sequence>MLTAAAATPGIALVAGSPASSQGPKPSAGQRITTLNVVNVSCATCAPIVKAALSRIRGVIDVSVEERAGASATARVAHDPRLVTPSALAAAVTEAGFPTSVAQ</sequence>
<dbReference type="PROSITE" id="PS50846">
    <property type="entry name" value="HMA_2"/>
    <property type="match status" value="1"/>
</dbReference>
<name>A0A9X7ULH8_SPHYA</name>
<proteinExistence type="predicted"/>
<protein>
    <submittedName>
        <fullName evidence="3">Heavy-metal-associated domain-containing protein</fullName>
    </submittedName>
</protein>
<feature type="region of interest" description="Disordered" evidence="1">
    <location>
        <begin position="1"/>
        <end position="28"/>
    </location>
</feature>
<evidence type="ECO:0000313" key="3">
    <source>
        <dbReference type="EMBL" id="QNG49005.1"/>
    </source>
</evidence>
<dbReference type="CDD" id="cd00371">
    <property type="entry name" value="HMA"/>
    <property type="match status" value="1"/>
</dbReference>
<dbReference type="GO" id="GO:0046872">
    <property type="term" value="F:metal ion binding"/>
    <property type="evidence" value="ECO:0007669"/>
    <property type="project" value="InterPro"/>
</dbReference>
<dbReference type="EMBL" id="CP060122">
    <property type="protein sequence ID" value="QNG49005.1"/>
    <property type="molecule type" value="Genomic_DNA"/>
</dbReference>
<gene>
    <name evidence="3" type="ORF">H3V42_12580</name>
</gene>
<reference evidence="3 4" key="1">
    <citation type="submission" date="2020-07" db="EMBL/GenBank/DDBJ databases">
        <title>Whole genome sequence of Sphingobium yanoikuyae A3.</title>
        <authorList>
            <person name="Han S.-S."/>
        </authorList>
    </citation>
    <scope>NUCLEOTIDE SEQUENCE [LARGE SCALE GENOMIC DNA]</scope>
    <source>
        <strain evidence="3 4">A3</strain>
    </source>
</reference>
<feature type="domain" description="HMA" evidence="2">
    <location>
        <begin position="31"/>
        <end position="100"/>
    </location>
</feature>
<dbReference type="AlphaFoldDB" id="A0A9X7ULH8"/>
<dbReference type="Pfam" id="PF00403">
    <property type="entry name" value="HMA"/>
    <property type="match status" value="1"/>
</dbReference>
<dbReference type="SUPFAM" id="SSF55008">
    <property type="entry name" value="HMA, heavy metal-associated domain"/>
    <property type="match status" value="1"/>
</dbReference>
<feature type="compositionally biased region" description="Polar residues" evidence="1">
    <location>
        <begin position="18"/>
        <end position="28"/>
    </location>
</feature>
<dbReference type="InterPro" id="IPR006121">
    <property type="entry name" value="HMA_dom"/>
</dbReference>
<dbReference type="Gene3D" id="3.30.70.100">
    <property type="match status" value="1"/>
</dbReference>